<dbReference type="EMBL" id="CACVAW010000004">
    <property type="protein sequence ID" value="CAA6800787.1"/>
    <property type="molecule type" value="Genomic_DNA"/>
</dbReference>
<dbReference type="PRINTS" id="PR01001">
    <property type="entry name" value="FADG3PDH"/>
</dbReference>
<reference evidence="7" key="1">
    <citation type="submission" date="2020-01" db="EMBL/GenBank/DDBJ databases">
        <authorList>
            <person name="Meier V. D."/>
            <person name="Meier V D."/>
        </authorList>
    </citation>
    <scope>NUCLEOTIDE SEQUENCE</scope>
    <source>
        <strain evidence="7">HLG_WM_MAG_12</strain>
    </source>
</reference>
<evidence type="ECO:0000313" key="7">
    <source>
        <dbReference type="EMBL" id="CAA6800787.1"/>
    </source>
</evidence>
<sequence length="361" mass="40856">MQDVVIIGAGIAGAGVAEIFSNKGYSCVLLEQFNQSAQGTSSKSSKLIHGGLRYLENFEFSLVKECLDEREYLCKNVPELVKLESFYIPIYKNSKRKAWVVRIGLILYSLFSKKGFSSVDKKDWDSLDIDTKNLVKVYKYKDGVTDDKALTQYFINKSGCEVKYNSKVLRIKDLKDCCVITYKQEDEIKQIKTKMVINTGGPWVNEVLENTIPKTSTKDISLVLGTHILIDVVIDKIYYIEANDGRAIFVRPYKKGSLIGTTEVPYKGNPSDITLPEGDTEYLIDNFNSYFNNKIGKENVIDSFTGARVLPSKGKNEFKKSREVIIHNDKKNTPNIYSIYGGKLTSFRATAKKVFKKVNIR</sequence>
<keyword evidence="4" id="KW-0274">FAD</keyword>
<accession>A0A6S6S5J2</accession>
<dbReference type="EC" id="1.1.5.3" evidence="7"/>
<dbReference type="InterPro" id="IPR036188">
    <property type="entry name" value="FAD/NAD-bd_sf"/>
</dbReference>
<dbReference type="PANTHER" id="PTHR11985:SF15">
    <property type="entry name" value="GLYCEROL-3-PHOSPHATE DEHYDROGENASE, MITOCHONDRIAL"/>
    <property type="match status" value="1"/>
</dbReference>
<evidence type="ECO:0000259" key="6">
    <source>
        <dbReference type="Pfam" id="PF01266"/>
    </source>
</evidence>
<dbReference type="InterPro" id="IPR000447">
    <property type="entry name" value="G3P_DH_FAD-dep"/>
</dbReference>
<keyword evidence="3" id="KW-0285">Flavoprotein</keyword>
<evidence type="ECO:0000256" key="2">
    <source>
        <dbReference type="ARBA" id="ARBA00007330"/>
    </source>
</evidence>
<keyword evidence="5 7" id="KW-0560">Oxidoreductase</keyword>
<evidence type="ECO:0000256" key="5">
    <source>
        <dbReference type="ARBA" id="ARBA00023002"/>
    </source>
</evidence>
<gene>
    <name evidence="7" type="ORF">HELGO_WM10988</name>
</gene>
<dbReference type="InterPro" id="IPR006076">
    <property type="entry name" value="FAD-dep_OxRdtase"/>
</dbReference>
<evidence type="ECO:0000256" key="1">
    <source>
        <dbReference type="ARBA" id="ARBA00001974"/>
    </source>
</evidence>
<dbReference type="Pfam" id="PF01266">
    <property type="entry name" value="DAO"/>
    <property type="match status" value="1"/>
</dbReference>
<dbReference type="SUPFAM" id="SSF51905">
    <property type="entry name" value="FAD/NAD(P)-binding domain"/>
    <property type="match status" value="1"/>
</dbReference>
<dbReference type="GO" id="GO:0046168">
    <property type="term" value="P:glycerol-3-phosphate catabolic process"/>
    <property type="evidence" value="ECO:0007669"/>
    <property type="project" value="TreeGrafter"/>
</dbReference>
<dbReference type="PANTHER" id="PTHR11985">
    <property type="entry name" value="GLYCEROL-3-PHOSPHATE DEHYDROGENASE"/>
    <property type="match status" value="1"/>
</dbReference>
<dbReference type="AlphaFoldDB" id="A0A6S6S5J2"/>
<dbReference type="Gene3D" id="3.50.50.60">
    <property type="entry name" value="FAD/NAD(P)-binding domain"/>
    <property type="match status" value="1"/>
</dbReference>
<dbReference type="Gene3D" id="3.30.9.10">
    <property type="entry name" value="D-Amino Acid Oxidase, subunit A, domain 2"/>
    <property type="match status" value="1"/>
</dbReference>
<name>A0A6S6S5J2_9BACT</name>
<comment type="cofactor">
    <cofactor evidence="1">
        <name>FAD</name>
        <dbReference type="ChEBI" id="CHEBI:57692"/>
    </cofactor>
</comment>
<organism evidence="7">
    <name type="scientific">uncultured Campylobacterales bacterium</name>
    <dbReference type="NCBI Taxonomy" id="352960"/>
    <lineage>
        <taxon>Bacteria</taxon>
        <taxon>Pseudomonadati</taxon>
        <taxon>Campylobacterota</taxon>
        <taxon>Epsilonproteobacteria</taxon>
        <taxon>Campylobacterales</taxon>
        <taxon>environmental samples</taxon>
    </lineage>
</organism>
<evidence type="ECO:0000256" key="3">
    <source>
        <dbReference type="ARBA" id="ARBA00022630"/>
    </source>
</evidence>
<protein>
    <submittedName>
        <fullName evidence="7">Aerobic glycerol-3-phosphate dehydrogenase (EC)</fullName>
        <ecNumber evidence="7">1.1.5.3</ecNumber>
    </submittedName>
</protein>
<dbReference type="GO" id="GO:0004368">
    <property type="term" value="F:glycerol-3-phosphate dehydrogenase (quinone) activity"/>
    <property type="evidence" value="ECO:0007669"/>
    <property type="project" value="UniProtKB-EC"/>
</dbReference>
<proteinExistence type="inferred from homology"/>
<feature type="domain" description="FAD dependent oxidoreductase" evidence="6">
    <location>
        <begin position="3"/>
        <end position="351"/>
    </location>
</feature>
<comment type="similarity">
    <text evidence="2">Belongs to the FAD-dependent glycerol-3-phosphate dehydrogenase family.</text>
</comment>
<evidence type="ECO:0000256" key="4">
    <source>
        <dbReference type="ARBA" id="ARBA00022827"/>
    </source>
</evidence>